<evidence type="ECO:0000313" key="3">
    <source>
        <dbReference type="Proteomes" id="UP000053271"/>
    </source>
</evidence>
<dbReference type="Proteomes" id="UP000053271">
    <property type="component" value="Unassembled WGS sequence"/>
</dbReference>
<evidence type="ECO:0000313" key="2">
    <source>
        <dbReference type="EMBL" id="KUN35702.1"/>
    </source>
</evidence>
<sequence>MAPVREHRRDPVGEALAGTRVLHDPLGASGSRTGAVGVLGVAVLLDDPPARPRLENQVVHAQIVGRPPLGEQSRLRQMAPDQPGGRRQRAVEPERAAVGPAGLPCGEPFHVQAAPVAVVRRARTAGPVRVTGEPQERGGQVPQGGCLQRVHTALSAALGGDDSGPLEGLEVLGGLRLARPGKLGEDPDRAGPLGQQGDQPQAGRVGQCGRGVRP</sequence>
<feature type="region of interest" description="Disordered" evidence="1">
    <location>
        <begin position="67"/>
        <end position="93"/>
    </location>
</feature>
<feature type="region of interest" description="Disordered" evidence="1">
    <location>
        <begin position="1"/>
        <end position="31"/>
    </location>
</feature>
<dbReference type="EMBL" id="LMWS01000031">
    <property type="protein sequence ID" value="KUN35702.1"/>
    <property type="molecule type" value="Genomic_DNA"/>
</dbReference>
<gene>
    <name evidence="2" type="ORF">AQJ30_23700</name>
</gene>
<proteinExistence type="predicted"/>
<feature type="region of interest" description="Disordered" evidence="1">
    <location>
        <begin position="178"/>
        <end position="214"/>
    </location>
</feature>
<protein>
    <submittedName>
        <fullName evidence="2">Uncharacterized protein</fullName>
    </submittedName>
</protein>
<name>A0A101QTL9_9ACTN</name>
<evidence type="ECO:0000256" key="1">
    <source>
        <dbReference type="SAM" id="MobiDB-lite"/>
    </source>
</evidence>
<dbReference type="AlphaFoldDB" id="A0A101QTL9"/>
<feature type="compositionally biased region" description="Basic and acidic residues" evidence="1">
    <location>
        <begin position="1"/>
        <end position="12"/>
    </location>
</feature>
<reference evidence="2 3" key="1">
    <citation type="submission" date="2015-10" db="EMBL/GenBank/DDBJ databases">
        <title>Draft genome sequence of Streptomyces longwoodensis DSM 41677, type strain for the species Streptomyces longwoodensis.</title>
        <authorList>
            <person name="Ruckert C."/>
            <person name="Winkler A."/>
            <person name="Kalinowski J."/>
            <person name="Kampfer P."/>
            <person name="Glaeser S."/>
        </authorList>
    </citation>
    <scope>NUCLEOTIDE SEQUENCE [LARGE SCALE GENOMIC DNA]</scope>
    <source>
        <strain evidence="2 3">DSM 41677</strain>
    </source>
</reference>
<comment type="caution">
    <text evidence="2">The sequence shown here is derived from an EMBL/GenBank/DDBJ whole genome shotgun (WGS) entry which is preliminary data.</text>
</comment>
<organism evidence="2 3">
    <name type="scientific">Streptomyces longwoodensis</name>
    <dbReference type="NCBI Taxonomy" id="68231"/>
    <lineage>
        <taxon>Bacteria</taxon>
        <taxon>Bacillati</taxon>
        <taxon>Actinomycetota</taxon>
        <taxon>Actinomycetes</taxon>
        <taxon>Kitasatosporales</taxon>
        <taxon>Streptomycetaceae</taxon>
        <taxon>Streptomyces</taxon>
    </lineage>
</organism>
<keyword evidence="3" id="KW-1185">Reference proteome</keyword>
<accession>A0A101QTL9</accession>